<evidence type="ECO:0000256" key="18">
    <source>
        <dbReference type="PROSITE-ProRule" id="PRU00244"/>
    </source>
</evidence>
<dbReference type="InterPro" id="IPR036890">
    <property type="entry name" value="HATPase_C_sf"/>
</dbReference>
<dbReference type="Gene3D" id="3.40.50.2300">
    <property type="match status" value="1"/>
</dbReference>
<evidence type="ECO:0000256" key="6">
    <source>
        <dbReference type="ARBA" id="ARBA00022553"/>
    </source>
</evidence>
<comment type="subcellular location">
    <subcellularLocation>
        <location evidence="2">Cell inner membrane</location>
        <topology evidence="2">Multi-pass membrane protein</topology>
    </subcellularLocation>
</comment>
<dbReference type="InterPro" id="IPR011006">
    <property type="entry name" value="CheY-like_superfamily"/>
</dbReference>
<dbReference type="InterPro" id="IPR000014">
    <property type="entry name" value="PAS"/>
</dbReference>
<feature type="modified residue" description="4-aspartylphosphate" evidence="17">
    <location>
        <position position="832"/>
    </location>
</feature>
<dbReference type="SMART" id="SM00388">
    <property type="entry name" value="HisKA"/>
    <property type="match status" value="1"/>
</dbReference>
<dbReference type="EC" id="2.7.13.3" evidence="3"/>
<dbReference type="SUPFAM" id="SSF55874">
    <property type="entry name" value="ATPase domain of HSP90 chaperone/DNA topoisomerase II/histidine kinase"/>
    <property type="match status" value="1"/>
</dbReference>
<dbReference type="PROSITE" id="PS50113">
    <property type="entry name" value="PAC"/>
    <property type="match status" value="1"/>
</dbReference>
<gene>
    <name evidence="25" type="ORF">IT774_06525</name>
</gene>
<feature type="domain" description="PAS" evidence="21">
    <location>
        <begin position="421"/>
        <end position="469"/>
    </location>
</feature>
<feature type="domain" description="MHYT" evidence="24">
    <location>
        <begin position="24"/>
        <end position="221"/>
    </location>
</feature>
<keyword evidence="13" id="KW-0902">Two-component regulatory system</keyword>
<name>A0A7S9HE34_9ALTE</name>
<dbReference type="PROSITE" id="PS50924">
    <property type="entry name" value="MHYT"/>
    <property type="match status" value="1"/>
</dbReference>
<evidence type="ECO:0000259" key="23">
    <source>
        <dbReference type="PROSITE" id="PS50894"/>
    </source>
</evidence>
<dbReference type="SMART" id="SM00086">
    <property type="entry name" value="PAC"/>
    <property type="match status" value="2"/>
</dbReference>
<dbReference type="InterPro" id="IPR035965">
    <property type="entry name" value="PAS-like_dom_sf"/>
</dbReference>
<dbReference type="SMART" id="SM00387">
    <property type="entry name" value="HATPase_c"/>
    <property type="match status" value="1"/>
</dbReference>
<feature type="transmembrane region" description="Helical" evidence="18">
    <location>
        <begin position="24"/>
        <end position="49"/>
    </location>
</feature>
<dbReference type="SUPFAM" id="SSF55785">
    <property type="entry name" value="PYP-like sensor domain (PAS domain)"/>
    <property type="match status" value="2"/>
</dbReference>
<feature type="transmembrane region" description="Helical" evidence="18">
    <location>
        <begin position="61"/>
        <end position="85"/>
    </location>
</feature>
<evidence type="ECO:0000313" key="25">
    <source>
        <dbReference type="EMBL" id="QPG06784.1"/>
    </source>
</evidence>
<feature type="transmembrane region" description="Helical" evidence="18">
    <location>
        <begin position="128"/>
        <end position="148"/>
    </location>
</feature>
<evidence type="ECO:0000256" key="15">
    <source>
        <dbReference type="ARBA" id="ARBA00023306"/>
    </source>
</evidence>
<keyword evidence="8 18" id="KW-0812">Transmembrane</keyword>
<dbReference type="Pfam" id="PF08447">
    <property type="entry name" value="PAS_3"/>
    <property type="match status" value="1"/>
</dbReference>
<evidence type="ECO:0000313" key="26">
    <source>
        <dbReference type="Proteomes" id="UP000595095"/>
    </source>
</evidence>
<evidence type="ECO:0000256" key="12">
    <source>
        <dbReference type="ARBA" id="ARBA00022989"/>
    </source>
</evidence>
<dbReference type="InterPro" id="IPR005467">
    <property type="entry name" value="His_kinase_dom"/>
</dbReference>
<dbReference type="InterPro" id="IPR003594">
    <property type="entry name" value="HATPase_dom"/>
</dbReference>
<keyword evidence="26" id="KW-1185">Reference proteome</keyword>
<evidence type="ECO:0000256" key="17">
    <source>
        <dbReference type="PROSITE-ProRule" id="PRU00169"/>
    </source>
</evidence>
<dbReference type="CDD" id="cd00082">
    <property type="entry name" value="HisKA"/>
    <property type="match status" value="1"/>
</dbReference>
<reference evidence="25 26" key="1">
    <citation type="submission" date="2020-11" db="EMBL/GenBank/DDBJ databases">
        <title>Complete genome sequence for Salinimonas sp. strain G2-b.</title>
        <authorList>
            <person name="Park S.-J."/>
        </authorList>
    </citation>
    <scope>NUCLEOTIDE SEQUENCE [LARGE SCALE GENOMIC DNA]</scope>
    <source>
        <strain evidence="25 26">G2-b</strain>
    </source>
</reference>
<dbReference type="InterPro" id="IPR003661">
    <property type="entry name" value="HisK_dim/P_dom"/>
</dbReference>
<evidence type="ECO:0000259" key="20">
    <source>
        <dbReference type="PROSITE" id="PS50110"/>
    </source>
</evidence>
<evidence type="ECO:0000256" key="1">
    <source>
        <dbReference type="ARBA" id="ARBA00000085"/>
    </source>
</evidence>
<dbReference type="PANTHER" id="PTHR43047">
    <property type="entry name" value="TWO-COMPONENT HISTIDINE PROTEIN KINASE"/>
    <property type="match status" value="1"/>
</dbReference>
<keyword evidence="7" id="KW-0808">Transferase</keyword>
<feature type="domain" description="PAS" evidence="21">
    <location>
        <begin position="273"/>
        <end position="331"/>
    </location>
</feature>
<dbReference type="NCBIfam" id="TIGR00229">
    <property type="entry name" value="sensory_box"/>
    <property type="match status" value="2"/>
</dbReference>
<evidence type="ECO:0000256" key="8">
    <source>
        <dbReference type="ARBA" id="ARBA00022692"/>
    </source>
</evidence>
<keyword evidence="6 17" id="KW-0597">Phosphoprotein</keyword>
<dbReference type="RefSeq" id="WP_195811859.1">
    <property type="nucleotide sequence ID" value="NZ_CP064795.1"/>
</dbReference>
<dbReference type="GO" id="GO:0000155">
    <property type="term" value="F:phosphorelay sensor kinase activity"/>
    <property type="evidence" value="ECO:0007669"/>
    <property type="project" value="InterPro"/>
</dbReference>
<dbReference type="SMART" id="SM00091">
    <property type="entry name" value="PAS"/>
    <property type="match status" value="2"/>
</dbReference>
<dbReference type="Gene3D" id="1.20.120.160">
    <property type="entry name" value="HPT domain"/>
    <property type="match status" value="1"/>
</dbReference>
<keyword evidence="15" id="KW-0131">Cell cycle</keyword>
<evidence type="ECO:0000256" key="9">
    <source>
        <dbReference type="ARBA" id="ARBA00022741"/>
    </source>
</evidence>
<keyword evidence="12 18" id="KW-1133">Transmembrane helix</keyword>
<dbReference type="Pfam" id="PF02518">
    <property type="entry name" value="HATPase_c"/>
    <property type="match status" value="1"/>
</dbReference>
<dbReference type="SMART" id="SM00448">
    <property type="entry name" value="REC"/>
    <property type="match status" value="1"/>
</dbReference>
<dbReference type="KEGG" id="smaa:IT774_06525"/>
<dbReference type="InterPro" id="IPR001610">
    <property type="entry name" value="PAC"/>
</dbReference>
<organism evidence="25 26">
    <name type="scientific">Salinimonas marina</name>
    <dbReference type="NCBI Taxonomy" id="2785918"/>
    <lineage>
        <taxon>Bacteria</taxon>
        <taxon>Pseudomonadati</taxon>
        <taxon>Pseudomonadota</taxon>
        <taxon>Gammaproteobacteria</taxon>
        <taxon>Alteromonadales</taxon>
        <taxon>Alteromonadaceae</taxon>
        <taxon>Alteromonas/Salinimonas group</taxon>
        <taxon>Salinimonas</taxon>
    </lineage>
</organism>
<evidence type="ECO:0000256" key="5">
    <source>
        <dbReference type="ARBA" id="ARBA00022519"/>
    </source>
</evidence>
<dbReference type="Gene3D" id="1.10.287.130">
    <property type="match status" value="1"/>
</dbReference>
<keyword evidence="4" id="KW-1003">Cell membrane</keyword>
<dbReference type="GO" id="GO:0005886">
    <property type="term" value="C:plasma membrane"/>
    <property type="evidence" value="ECO:0007669"/>
    <property type="project" value="UniProtKB-SubCell"/>
</dbReference>
<dbReference type="GO" id="GO:0005524">
    <property type="term" value="F:ATP binding"/>
    <property type="evidence" value="ECO:0007669"/>
    <property type="project" value="UniProtKB-KW"/>
</dbReference>
<dbReference type="Proteomes" id="UP000595095">
    <property type="component" value="Chromosome"/>
</dbReference>
<evidence type="ECO:0000256" key="3">
    <source>
        <dbReference type="ARBA" id="ARBA00012438"/>
    </source>
</evidence>
<dbReference type="FunFam" id="1.10.287.130:FF:000038">
    <property type="entry name" value="Sensory transduction histidine kinase"/>
    <property type="match status" value="1"/>
</dbReference>
<feature type="domain" description="Response regulatory" evidence="20">
    <location>
        <begin position="783"/>
        <end position="902"/>
    </location>
</feature>
<dbReference type="PROSITE" id="PS50109">
    <property type="entry name" value="HIS_KIN"/>
    <property type="match status" value="1"/>
</dbReference>
<evidence type="ECO:0000259" key="22">
    <source>
        <dbReference type="PROSITE" id="PS50113"/>
    </source>
</evidence>
<dbReference type="SUPFAM" id="SSF47384">
    <property type="entry name" value="Homodimeric domain of signal transducing histidine kinase"/>
    <property type="match status" value="1"/>
</dbReference>
<feature type="domain" description="Histidine kinase" evidence="19">
    <location>
        <begin position="547"/>
        <end position="764"/>
    </location>
</feature>
<dbReference type="InterPro" id="IPR005330">
    <property type="entry name" value="MHYT_dom"/>
</dbReference>
<dbReference type="EMBL" id="CP064795">
    <property type="protein sequence ID" value="QPG06784.1"/>
    <property type="molecule type" value="Genomic_DNA"/>
</dbReference>
<feature type="transmembrane region" description="Helical" evidence="18">
    <location>
        <begin position="160"/>
        <end position="183"/>
    </location>
</feature>
<evidence type="ECO:0000256" key="16">
    <source>
        <dbReference type="PROSITE-ProRule" id="PRU00110"/>
    </source>
</evidence>
<dbReference type="InterPro" id="IPR001789">
    <property type="entry name" value="Sig_transdc_resp-reg_receiver"/>
</dbReference>
<dbReference type="SUPFAM" id="SSF47226">
    <property type="entry name" value="Histidine-containing phosphotransfer domain, HPT domain"/>
    <property type="match status" value="1"/>
</dbReference>
<feature type="transmembrane region" description="Helical" evidence="18">
    <location>
        <begin position="97"/>
        <end position="116"/>
    </location>
</feature>
<evidence type="ECO:0000256" key="2">
    <source>
        <dbReference type="ARBA" id="ARBA00004429"/>
    </source>
</evidence>
<evidence type="ECO:0000256" key="7">
    <source>
        <dbReference type="ARBA" id="ARBA00022679"/>
    </source>
</evidence>
<evidence type="ECO:0000256" key="10">
    <source>
        <dbReference type="ARBA" id="ARBA00022777"/>
    </source>
</evidence>
<dbReference type="PROSITE" id="PS50112">
    <property type="entry name" value="PAS"/>
    <property type="match status" value="2"/>
</dbReference>
<evidence type="ECO:0000256" key="13">
    <source>
        <dbReference type="ARBA" id="ARBA00023012"/>
    </source>
</evidence>
<dbReference type="SUPFAM" id="SSF52172">
    <property type="entry name" value="CheY-like"/>
    <property type="match status" value="1"/>
</dbReference>
<dbReference type="PRINTS" id="PR00344">
    <property type="entry name" value="BCTRLSENSOR"/>
</dbReference>
<dbReference type="Pfam" id="PF00072">
    <property type="entry name" value="Response_reg"/>
    <property type="match status" value="1"/>
</dbReference>
<evidence type="ECO:0000256" key="14">
    <source>
        <dbReference type="ARBA" id="ARBA00023136"/>
    </source>
</evidence>
<proteinExistence type="predicted"/>
<dbReference type="CDD" id="cd17546">
    <property type="entry name" value="REC_hyHK_CKI1_RcsC-like"/>
    <property type="match status" value="1"/>
</dbReference>
<dbReference type="InterPro" id="IPR013655">
    <property type="entry name" value="PAS_fold_3"/>
</dbReference>
<dbReference type="InterPro" id="IPR036641">
    <property type="entry name" value="HPT_dom_sf"/>
</dbReference>
<keyword evidence="5" id="KW-0997">Cell inner membrane</keyword>
<evidence type="ECO:0000256" key="11">
    <source>
        <dbReference type="ARBA" id="ARBA00022840"/>
    </source>
</evidence>
<dbReference type="CDD" id="cd16922">
    <property type="entry name" value="HATPase_EvgS-ArcB-TorS-like"/>
    <property type="match status" value="1"/>
</dbReference>
<evidence type="ECO:0000256" key="4">
    <source>
        <dbReference type="ARBA" id="ARBA00022475"/>
    </source>
</evidence>
<dbReference type="InterPro" id="IPR004358">
    <property type="entry name" value="Sig_transdc_His_kin-like_C"/>
</dbReference>
<evidence type="ECO:0000259" key="24">
    <source>
        <dbReference type="PROSITE" id="PS50924"/>
    </source>
</evidence>
<dbReference type="Pfam" id="PF00512">
    <property type="entry name" value="HisKA"/>
    <property type="match status" value="1"/>
</dbReference>
<dbReference type="PROSITE" id="PS50110">
    <property type="entry name" value="RESPONSE_REGULATORY"/>
    <property type="match status" value="1"/>
</dbReference>
<dbReference type="Pfam" id="PF01627">
    <property type="entry name" value="Hpt"/>
    <property type="match status" value="1"/>
</dbReference>
<keyword evidence="11" id="KW-0067">ATP-binding</keyword>
<accession>A0A7S9HE34</accession>
<keyword evidence="10" id="KW-0418">Kinase</keyword>
<dbReference type="InterPro" id="IPR000700">
    <property type="entry name" value="PAS-assoc_C"/>
</dbReference>
<feature type="domain" description="PAC" evidence="22">
    <location>
        <begin position="477"/>
        <end position="529"/>
    </location>
</feature>
<evidence type="ECO:0000259" key="21">
    <source>
        <dbReference type="PROSITE" id="PS50112"/>
    </source>
</evidence>
<dbReference type="InterPro" id="IPR008207">
    <property type="entry name" value="Sig_transdc_His_kin_Hpt_dom"/>
</dbReference>
<dbReference type="InterPro" id="IPR013767">
    <property type="entry name" value="PAS_fold"/>
</dbReference>
<keyword evidence="14 18" id="KW-0472">Membrane</keyword>
<keyword evidence="9" id="KW-0547">Nucleotide-binding</keyword>
<feature type="domain" description="HPt" evidence="23">
    <location>
        <begin position="936"/>
        <end position="1027"/>
    </location>
</feature>
<dbReference type="Pfam" id="PF03707">
    <property type="entry name" value="MHYT"/>
    <property type="match status" value="3"/>
</dbReference>
<dbReference type="Gene3D" id="3.30.450.20">
    <property type="entry name" value="PAS domain"/>
    <property type="match status" value="2"/>
</dbReference>
<dbReference type="InterPro" id="IPR036097">
    <property type="entry name" value="HisK_dim/P_sf"/>
</dbReference>
<dbReference type="Gene3D" id="3.30.565.10">
    <property type="entry name" value="Histidine kinase-like ATPase, C-terminal domain"/>
    <property type="match status" value="1"/>
</dbReference>
<sequence>MQFVDWVVNFFQVSPNALVLTGSYSASLIGLSLTIAIFASFMAFTVAHQAATAASRLQKQLLLLVGSMALGVGIWGMHFVGMLAFDLSTPVQYDLRNTFLSFIPGWLAAWVALSLLTSKTIHLRQILMGGFLTGAGIGSMHYTGMAAMEMAPLLKYNATVFGLSIIVAVVLAMLAIWIRFGLARVQRLSGAHYRVIGAASVVMGLAIGAMHYTGMSAARFVAPAGVDLPQQQGHISVLLAAMVAFLIVVFIAVVLGVSVLVKYRNASKEAKQSQRTLLAMMDTAVDGILTFDGRGKILNANPAVCEITGYSREELLNQNVRLLIPENRRRIYDPALDANKLNSLKSKIMNGNQDRQALHKNGHLVPIRVGVGHTKVADKDYYVAFLSDIRERISMEKQLRSNEAKFRSFFDNVPGLAYRCLDEPGGPMLFVTDAIKAMTGYPASDFVLPNPRRSFLDLYHPDDLPTIAKANGNKKTFVLEYRIIHRDGSIRWFREQGVAVQSEEENVRWLDGFIFDITERRTMENELVQAKVAAEQAASARSSFLANMSHEIRTPMNAIIGFSDLMLHEALNKEQHKHVVTINRSARSLLHLLNDILDSAKLDKGKLDLDLRNFVLTEEVDTVVSTFWLEAKRKSLELEIVMEDGLEPVYNGAPERIRQVLGNLINNAVKFTEQGSITLKVGPAKSGFIGFTIRDTGIGMSKEQLARVFDAFAQADATMSRKFGGTGLGTTISKQLVELMGGRISAKSEPGHGSEFYFELPLAAANADERCISDSELEVPAQHILVVDDIRQNIDLICLLLKRHGHSTEVARNGQEALDLMACRDFDLVLMDLQMPVLDGLSAARQRREYERQNQLPQLPFIALTASVLVQDKNAAMNAGMEGFANKPIDYEQLNREMARVLGLIEDLPLSPTEQPQNDTDMQMVDWAKGELLWGNQGAHVEEIRRFLNGFDMAFSSLQNAVATGDTQAIKSISHSLKGVTGNLGLNMLMTSFRQLEQSASHSGKAQDLLDMAAIQVKYLHNEPALIKPAQPAGRDGQFDAETLYEALQILHTSVIQNQVNEVHLEALQAMPAGEFASQLQSVLTDIDDFEFEHAANKLTVLLGKLQEVAHEEQPC</sequence>
<dbReference type="Pfam" id="PF00989">
    <property type="entry name" value="PAS"/>
    <property type="match status" value="1"/>
</dbReference>
<evidence type="ECO:0000259" key="19">
    <source>
        <dbReference type="PROSITE" id="PS50109"/>
    </source>
</evidence>
<feature type="transmembrane region" description="Helical" evidence="18">
    <location>
        <begin position="235"/>
        <end position="261"/>
    </location>
</feature>
<dbReference type="GO" id="GO:0006355">
    <property type="term" value="P:regulation of DNA-templated transcription"/>
    <property type="evidence" value="ECO:0007669"/>
    <property type="project" value="InterPro"/>
</dbReference>
<dbReference type="PROSITE" id="PS50894">
    <property type="entry name" value="HPT"/>
    <property type="match status" value="1"/>
</dbReference>
<dbReference type="FunFam" id="3.30.565.10:FF:000010">
    <property type="entry name" value="Sensor histidine kinase RcsC"/>
    <property type="match status" value="1"/>
</dbReference>
<dbReference type="CDD" id="cd00130">
    <property type="entry name" value="PAS"/>
    <property type="match status" value="2"/>
</dbReference>
<feature type="transmembrane region" description="Helical" evidence="18">
    <location>
        <begin position="195"/>
        <end position="215"/>
    </location>
</feature>
<comment type="catalytic activity">
    <reaction evidence="1">
        <text>ATP + protein L-histidine = ADP + protein N-phospho-L-histidine.</text>
        <dbReference type="EC" id="2.7.13.3"/>
    </reaction>
</comment>
<dbReference type="AlphaFoldDB" id="A0A7S9HE34"/>
<protein>
    <recommendedName>
        <fullName evidence="3">histidine kinase</fullName>
        <ecNumber evidence="3">2.7.13.3</ecNumber>
    </recommendedName>
</protein>
<feature type="modified residue" description="Phosphohistidine" evidence="16">
    <location>
        <position position="975"/>
    </location>
</feature>